<feature type="domain" description="CUB" evidence="14">
    <location>
        <begin position="607"/>
        <end position="721"/>
    </location>
</feature>
<feature type="domain" description="CUB" evidence="14">
    <location>
        <begin position="1475"/>
        <end position="1590"/>
    </location>
</feature>
<feature type="domain" description="EGF-like" evidence="15">
    <location>
        <begin position="293"/>
        <end position="330"/>
    </location>
</feature>
<dbReference type="GO" id="GO:0008586">
    <property type="term" value="P:imaginal disc-derived wing vein morphogenesis"/>
    <property type="evidence" value="ECO:0007669"/>
    <property type="project" value="EnsemblMetazoa"/>
</dbReference>
<name>A0A0Q9WSK7_DROWI</name>
<dbReference type="InterPro" id="IPR009030">
    <property type="entry name" value="Growth_fac_rcpt_cys_sf"/>
</dbReference>
<keyword evidence="11 13" id="KW-1015">Disulfide bond</keyword>
<dbReference type="PROSITE" id="PS01187">
    <property type="entry name" value="EGF_CA"/>
    <property type="match status" value="3"/>
</dbReference>
<keyword evidence="2" id="KW-0813">Transport</keyword>
<feature type="disulfide bond" evidence="13">
    <location>
        <begin position="282"/>
        <end position="291"/>
    </location>
</feature>
<dbReference type="GO" id="GO:0015031">
    <property type="term" value="P:protein transport"/>
    <property type="evidence" value="ECO:0007669"/>
    <property type="project" value="UniProtKB-KW"/>
</dbReference>
<dbReference type="GO" id="GO:0032927">
    <property type="term" value="P:positive regulation of activin receptor signaling pathway"/>
    <property type="evidence" value="ECO:0007669"/>
    <property type="project" value="EnsemblMetazoa"/>
</dbReference>
<keyword evidence="9" id="KW-0653">Protein transport</keyword>
<feature type="domain" description="EGF-like" evidence="15">
    <location>
        <begin position="18"/>
        <end position="60"/>
    </location>
</feature>
<keyword evidence="3" id="KW-1003">Cell membrane</keyword>
<feature type="domain" description="EGF-like" evidence="15">
    <location>
        <begin position="255"/>
        <end position="292"/>
    </location>
</feature>
<dbReference type="SMART" id="SM00181">
    <property type="entry name" value="EGF"/>
    <property type="match status" value="7"/>
</dbReference>
<dbReference type="FunFam" id="2.60.120.290:FF:000013">
    <property type="entry name" value="Membrane frizzled-related protein"/>
    <property type="match status" value="1"/>
</dbReference>
<dbReference type="STRING" id="7260.A0A0Q9WSK7"/>
<comment type="caution">
    <text evidence="13">Lacks conserved residue(s) required for the propagation of feature annotation.</text>
</comment>
<dbReference type="SMART" id="SM00042">
    <property type="entry name" value="CUB"/>
    <property type="match status" value="11"/>
</dbReference>
<dbReference type="GO" id="GO:0016485">
    <property type="term" value="P:protein processing"/>
    <property type="evidence" value="ECO:0007669"/>
    <property type="project" value="EnsemblMetazoa"/>
</dbReference>
<dbReference type="Proteomes" id="UP000007798">
    <property type="component" value="Unassembled WGS sequence"/>
</dbReference>
<dbReference type="SUPFAM" id="SSF57196">
    <property type="entry name" value="EGF/Laminin"/>
    <property type="match status" value="4"/>
</dbReference>
<dbReference type="SMART" id="SM00179">
    <property type="entry name" value="EGF_CA"/>
    <property type="match status" value="6"/>
</dbReference>
<feature type="domain" description="EGF-like" evidence="15">
    <location>
        <begin position="209"/>
        <end position="251"/>
    </location>
</feature>
<evidence type="ECO:0000256" key="5">
    <source>
        <dbReference type="ARBA" id="ARBA00022723"/>
    </source>
</evidence>
<evidence type="ECO:0000256" key="13">
    <source>
        <dbReference type="PROSITE-ProRule" id="PRU00076"/>
    </source>
</evidence>
<evidence type="ECO:0000256" key="2">
    <source>
        <dbReference type="ARBA" id="ARBA00022448"/>
    </source>
</evidence>
<dbReference type="PROSITE" id="PS50026">
    <property type="entry name" value="EGF_3"/>
    <property type="match status" value="4"/>
</dbReference>
<organism evidence="16 17">
    <name type="scientific">Drosophila willistoni</name>
    <name type="common">Fruit fly</name>
    <dbReference type="NCBI Taxonomy" id="7260"/>
    <lineage>
        <taxon>Eukaryota</taxon>
        <taxon>Metazoa</taxon>
        <taxon>Ecdysozoa</taxon>
        <taxon>Arthropoda</taxon>
        <taxon>Hexapoda</taxon>
        <taxon>Insecta</taxon>
        <taxon>Pterygota</taxon>
        <taxon>Neoptera</taxon>
        <taxon>Endopterygota</taxon>
        <taxon>Diptera</taxon>
        <taxon>Brachycera</taxon>
        <taxon>Muscomorpha</taxon>
        <taxon>Ephydroidea</taxon>
        <taxon>Drosophilidae</taxon>
        <taxon>Drosophila</taxon>
        <taxon>Sophophora</taxon>
    </lineage>
</organism>
<dbReference type="Pfam" id="PF00008">
    <property type="entry name" value="EGF"/>
    <property type="match status" value="2"/>
</dbReference>
<accession>A0A0Q9WSK7</accession>
<evidence type="ECO:0000256" key="1">
    <source>
        <dbReference type="ARBA" id="ARBA00004202"/>
    </source>
</evidence>
<evidence type="ECO:0000256" key="8">
    <source>
        <dbReference type="ARBA" id="ARBA00022837"/>
    </source>
</evidence>
<reference evidence="16 17" key="1">
    <citation type="journal article" date="2007" name="Nature">
        <title>Evolution of genes and genomes on the Drosophila phylogeny.</title>
        <authorList>
            <consortium name="Drosophila 12 Genomes Consortium"/>
            <person name="Clark A.G."/>
            <person name="Eisen M.B."/>
            <person name="Smith D.R."/>
            <person name="Bergman C.M."/>
            <person name="Oliver B."/>
            <person name="Markow T.A."/>
            <person name="Kaufman T.C."/>
            <person name="Kellis M."/>
            <person name="Gelbart W."/>
            <person name="Iyer V.N."/>
            <person name="Pollard D.A."/>
            <person name="Sackton T.B."/>
            <person name="Larracuente A.M."/>
            <person name="Singh N.D."/>
            <person name="Abad J.P."/>
            <person name="Abt D.N."/>
            <person name="Adryan B."/>
            <person name="Aguade M."/>
            <person name="Akashi H."/>
            <person name="Anderson W.W."/>
            <person name="Aquadro C.F."/>
            <person name="Ardell D.H."/>
            <person name="Arguello R."/>
            <person name="Artieri C.G."/>
            <person name="Barbash D.A."/>
            <person name="Barker D."/>
            <person name="Barsanti P."/>
            <person name="Batterham P."/>
            <person name="Batzoglou S."/>
            <person name="Begun D."/>
            <person name="Bhutkar A."/>
            <person name="Blanco E."/>
            <person name="Bosak S.A."/>
            <person name="Bradley R.K."/>
            <person name="Brand A.D."/>
            <person name="Brent M.R."/>
            <person name="Brooks A.N."/>
            <person name="Brown R.H."/>
            <person name="Butlin R.K."/>
            <person name="Caggese C."/>
            <person name="Calvi B.R."/>
            <person name="Bernardo de Carvalho A."/>
            <person name="Caspi A."/>
            <person name="Castrezana S."/>
            <person name="Celniker S.E."/>
            <person name="Chang J.L."/>
            <person name="Chapple C."/>
            <person name="Chatterji S."/>
            <person name="Chinwalla A."/>
            <person name="Civetta A."/>
            <person name="Clifton S.W."/>
            <person name="Comeron J.M."/>
            <person name="Costello J.C."/>
            <person name="Coyne J.A."/>
            <person name="Daub J."/>
            <person name="David R.G."/>
            <person name="Delcher A.L."/>
            <person name="Delehaunty K."/>
            <person name="Do C.B."/>
            <person name="Ebling H."/>
            <person name="Edwards K."/>
            <person name="Eickbush T."/>
            <person name="Evans J.D."/>
            <person name="Filipski A."/>
            <person name="Findeiss S."/>
            <person name="Freyhult E."/>
            <person name="Fulton L."/>
            <person name="Fulton R."/>
            <person name="Garcia A.C."/>
            <person name="Gardiner A."/>
            <person name="Garfield D.A."/>
            <person name="Garvin B.E."/>
            <person name="Gibson G."/>
            <person name="Gilbert D."/>
            <person name="Gnerre S."/>
            <person name="Godfrey J."/>
            <person name="Good R."/>
            <person name="Gotea V."/>
            <person name="Gravely B."/>
            <person name="Greenberg A.J."/>
            <person name="Griffiths-Jones S."/>
            <person name="Gross S."/>
            <person name="Guigo R."/>
            <person name="Gustafson E.A."/>
            <person name="Haerty W."/>
            <person name="Hahn M.W."/>
            <person name="Halligan D.L."/>
            <person name="Halpern A.L."/>
            <person name="Halter G.M."/>
            <person name="Han M.V."/>
            <person name="Heger A."/>
            <person name="Hillier L."/>
            <person name="Hinrichs A.S."/>
            <person name="Holmes I."/>
            <person name="Hoskins R.A."/>
            <person name="Hubisz M.J."/>
            <person name="Hultmark D."/>
            <person name="Huntley M.A."/>
            <person name="Jaffe D.B."/>
            <person name="Jagadeeshan S."/>
            <person name="Jeck W.R."/>
            <person name="Johnson J."/>
            <person name="Jones C.D."/>
            <person name="Jordan W.C."/>
            <person name="Karpen G.H."/>
            <person name="Kataoka E."/>
            <person name="Keightley P.D."/>
            <person name="Kheradpour P."/>
            <person name="Kirkness E.F."/>
            <person name="Koerich L.B."/>
            <person name="Kristiansen K."/>
            <person name="Kudrna D."/>
            <person name="Kulathinal R.J."/>
            <person name="Kumar S."/>
            <person name="Kwok R."/>
            <person name="Lander E."/>
            <person name="Langley C.H."/>
            <person name="Lapoint R."/>
            <person name="Lazzaro B.P."/>
            <person name="Lee S.J."/>
            <person name="Levesque L."/>
            <person name="Li R."/>
            <person name="Lin C.F."/>
            <person name="Lin M.F."/>
            <person name="Lindblad-Toh K."/>
            <person name="Llopart A."/>
            <person name="Long M."/>
            <person name="Low L."/>
            <person name="Lozovsky E."/>
            <person name="Lu J."/>
            <person name="Luo M."/>
            <person name="Machado C.A."/>
            <person name="Makalowski W."/>
            <person name="Marzo M."/>
            <person name="Matsuda M."/>
            <person name="Matzkin L."/>
            <person name="McAllister B."/>
            <person name="McBride C.S."/>
            <person name="McKernan B."/>
            <person name="McKernan K."/>
            <person name="Mendez-Lago M."/>
            <person name="Minx P."/>
            <person name="Mollenhauer M.U."/>
            <person name="Montooth K."/>
            <person name="Mount S.M."/>
            <person name="Mu X."/>
            <person name="Myers E."/>
            <person name="Negre B."/>
            <person name="Newfeld S."/>
            <person name="Nielsen R."/>
            <person name="Noor M.A."/>
            <person name="O'Grady P."/>
            <person name="Pachter L."/>
            <person name="Papaceit M."/>
            <person name="Parisi M.J."/>
            <person name="Parisi M."/>
            <person name="Parts L."/>
            <person name="Pedersen J.S."/>
            <person name="Pesole G."/>
            <person name="Phillippy A.M."/>
            <person name="Ponting C.P."/>
            <person name="Pop M."/>
            <person name="Porcelli D."/>
            <person name="Powell J.R."/>
            <person name="Prohaska S."/>
            <person name="Pruitt K."/>
            <person name="Puig M."/>
            <person name="Quesneville H."/>
            <person name="Ram K.R."/>
            <person name="Rand D."/>
            <person name="Rasmussen M.D."/>
            <person name="Reed L.K."/>
            <person name="Reenan R."/>
            <person name="Reily A."/>
            <person name="Remington K.A."/>
            <person name="Rieger T.T."/>
            <person name="Ritchie M.G."/>
            <person name="Robin C."/>
            <person name="Rogers Y.H."/>
            <person name="Rohde C."/>
            <person name="Rozas J."/>
            <person name="Rubenfield M.J."/>
            <person name="Ruiz A."/>
            <person name="Russo S."/>
            <person name="Salzberg S.L."/>
            <person name="Sanchez-Gracia A."/>
            <person name="Saranga D.J."/>
            <person name="Sato H."/>
            <person name="Schaeffer S.W."/>
            <person name="Schatz M.C."/>
            <person name="Schlenke T."/>
            <person name="Schwartz R."/>
            <person name="Segarra C."/>
            <person name="Singh R.S."/>
            <person name="Sirot L."/>
            <person name="Sirota M."/>
            <person name="Sisneros N.B."/>
            <person name="Smith C.D."/>
            <person name="Smith T.F."/>
            <person name="Spieth J."/>
            <person name="Stage D.E."/>
            <person name="Stark A."/>
            <person name="Stephan W."/>
            <person name="Strausberg R.L."/>
            <person name="Strempel S."/>
            <person name="Sturgill D."/>
            <person name="Sutton G."/>
            <person name="Sutton G.G."/>
            <person name="Tao W."/>
            <person name="Teichmann S."/>
            <person name="Tobari Y.N."/>
            <person name="Tomimura Y."/>
            <person name="Tsolas J.M."/>
            <person name="Valente V.L."/>
            <person name="Venter E."/>
            <person name="Venter J.C."/>
            <person name="Vicario S."/>
            <person name="Vieira F.G."/>
            <person name="Vilella A.J."/>
            <person name="Villasante A."/>
            <person name="Walenz B."/>
            <person name="Wang J."/>
            <person name="Wasserman M."/>
            <person name="Watts T."/>
            <person name="Wilson D."/>
            <person name="Wilson R.K."/>
            <person name="Wing R.A."/>
            <person name="Wolfner M.F."/>
            <person name="Wong A."/>
            <person name="Wong G.K."/>
            <person name="Wu C.I."/>
            <person name="Wu G."/>
            <person name="Yamamoto D."/>
            <person name="Yang H.P."/>
            <person name="Yang S.P."/>
            <person name="Yorke J.A."/>
            <person name="Yoshida K."/>
            <person name="Zdobnov E."/>
            <person name="Zhang P."/>
            <person name="Zhang Y."/>
            <person name="Zimin A.V."/>
            <person name="Baldwin J."/>
            <person name="Abdouelleil A."/>
            <person name="Abdulkadir J."/>
            <person name="Abebe A."/>
            <person name="Abera B."/>
            <person name="Abreu J."/>
            <person name="Acer S.C."/>
            <person name="Aftuck L."/>
            <person name="Alexander A."/>
            <person name="An P."/>
            <person name="Anderson E."/>
            <person name="Anderson S."/>
            <person name="Arachi H."/>
            <person name="Azer M."/>
            <person name="Bachantsang P."/>
            <person name="Barry A."/>
            <person name="Bayul T."/>
            <person name="Berlin A."/>
            <person name="Bessette D."/>
            <person name="Bloom T."/>
            <person name="Blye J."/>
            <person name="Boguslavskiy L."/>
            <person name="Bonnet C."/>
            <person name="Boukhgalter B."/>
            <person name="Bourzgui I."/>
            <person name="Brown A."/>
            <person name="Cahill P."/>
            <person name="Channer S."/>
            <person name="Cheshatsang Y."/>
            <person name="Chuda L."/>
            <person name="Citroen M."/>
            <person name="Collymore A."/>
            <person name="Cooke P."/>
            <person name="Costello M."/>
            <person name="D'Aco K."/>
            <person name="Daza R."/>
            <person name="De Haan G."/>
            <person name="DeGray S."/>
            <person name="DeMaso C."/>
            <person name="Dhargay N."/>
            <person name="Dooley K."/>
            <person name="Dooley E."/>
            <person name="Doricent M."/>
            <person name="Dorje P."/>
            <person name="Dorjee K."/>
            <person name="Dupes A."/>
            <person name="Elong R."/>
            <person name="Falk J."/>
            <person name="Farina A."/>
            <person name="Faro S."/>
            <person name="Ferguson D."/>
            <person name="Fisher S."/>
            <person name="Foley C.D."/>
            <person name="Franke A."/>
            <person name="Friedrich D."/>
            <person name="Gadbois L."/>
            <person name="Gearin G."/>
            <person name="Gearin C.R."/>
            <person name="Giannoukos G."/>
            <person name="Goode T."/>
            <person name="Graham J."/>
            <person name="Grandbois E."/>
            <person name="Grewal S."/>
            <person name="Gyaltsen K."/>
            <person name="Hafez N."/>
            <person name="Hagos B."/>
            <person name="Hall J."/>
            <person name="Henson C."/>
            <person name="Hollinger A."/>
            <person name="Honan T."/>
            <person name="Huard M.D."/>
            <person name="Hughes L."/>
            <person name="Hurhula B."/>
            <person name="Husby M.E."/>
            <person name="Kamat A."/>
            <person name="Kanga B."/>
            <person name="Kashin S."/>
            <person name="Khazanovich D."/>
            <person name="Kisner P."/>
            <person name="Lance K."/>
            <person name="Lara M."/>
            <person name="Lee W."/>
            <person name="Lennon N."/>
            <person name="Letendre F."/>
            <person name="LeVine R."/>
            <person name="Lipovsky A."/>
            <person name="Liu X."/>
            <person name="Liu J."/>
            <person name="Liu S."/>
            <person name="Lokyitsang T."/>
            <person name="Lokyitsang Y."/>
            <person name="Lubonja R."/>
            <person name="Lui A."/>
            <person name="MacDonald P."/>
            <person name="Magnisalis V."/>
            <person name="Maru K."/>
            <person name="Matthews C."/>
            <person name="McCusker W."/>
            <person name="McDonough S."/>
            <person name="Mehta T."/>
            <person name="Meldrim J."/>
            <person name="Meneus L."/>
            <person name="Mihai O."/>
            <person name="Mihalev A."/>
            <person name="Mihova T."/>
            <person name="Mittelman R."/>
            <person name="Mlenga V."/>
            <person name="Montmayeur A."/>
            <person name="Mulrain L."/>
            <person name="Navidi A."/>
            <person name="Naylor J."/>
            <person name="Negash T."/>
            <person name="Nguyen T."/>
            <person name="Nguyen N."/>
            <person name="Nicol R."/>
            <person name="Norbu C."/>
            <person name="Norbu N."/>
            <person name="Novod N."/>
            <person name="O'Neill B."/>
            <person name="Osman S."/>
            <person name="Markiewicz E."/>
            <person name="Oyono O.L."/>
            <person name="Patti C."/>
            <person name="Phunkhang P."/>
            <person name="Pierre F."/>
            <person name="Priest M."/>
            <person name="Raghuraman S."/>
            <person name="Rege F."/>
            <person name="Reyes R."/>
            <person name="Rise C."/>
            <person name="Rogov P."/>
            <person name="Ross K."/>
            <person name="Ryan E."/>
            <person name="Settipalli S."/>
            <person name="Shea T."/>
            <person name="Sherpa N."/>
            <person name="Shi L."/>
            <person name="Shih D."/>
            <person name="Sparrow T."/>
            <person name="Spaulding J."/>
            <person name="Stalker J."/>
            <person name="Stange-Thomann N."/>
            <person name="Stavropoulos S."/>
            <person name="Stone C."/>
            <person name="Strader C."/>
            <person name="Tesfaye S."/>
            <person name="Thomson T."/>
            <person name="Thoulutsang Y."/>
            <person name="Thoulutsang D."/>
            <person name="Topham K."/>
            <person name="Topping I."/>
            <person name="Tsamla T."/>
            <person name="Vassiliev H."/>
            <person name="Vo A."/>
            <person name="Wangchuk T."/>
            <person name="Wangdi T."/>
            <person name="Weiand M."/>
            <person name="Wilkinson J."/>
            <person name="Wilson A."/>
            <person name="Yadav S."/>
            <person name="Young G."/>
            <person name="Yu Q."/>
            <person name="Zembek L."/>
            <person name="Zhong D."/>
            <person name="Zimmer A."/>
            <person name="Zwirko Z."/>
            <person name="Jaffe D.B."/>
            <person name="Alvarez P."/>
            <person name="Brockman W."/>
            <person name="Butler J."/>
            <person name="Chin C."/>
            <person name="Gnerre S."/>
            <person name="Grabherr M."/>
            <person name="Kleber M."/>
            <person name="Mauceli E."/>
            <person name="MacCallum I."/>
        </authorList>
    </citation>
    <scope>NUCLEOTIDE SEQUENCE [LARGE SCALE GENOMIC DNA]</scope>
    <source>
        <strain evidence="17">Tucson 14030-0811.24</strain>
    </source>
</reference>
<feature type="disulfide bond" evidence="13">
    <location>
        <begin position="320"/>
        <end position="329"/>
    </location>
</feature>
<dbReference type="GO" id="GO:0005615">
    <property type="term" value="C:extracellular space"/>
    <property type="evidence" value="ECO:0007669"/>
    <property type="project" value="EnsemblMetazoa"/>
</dbReference>
<dbReference type="PROSITE" id="PS00022">
    <property type="entry name" value="EGF_1"/>
    <property type="match status" value="2"/>
</dbReference>
<dbReference type="OrthoDB" id="10009301at2759"/>
<evidence type="ECO:0000256" key="9">
    <source>
        <dbReference type="ARBA" id="ARBA00022927"/>
    </source>
</evidence>
<dbReference type="GO" id="GO:0005886">
    <property type="term" value="C:plasma membrane"/>
    <property type="evidence" value="ECO:0007669"/>
    <property type="project" value="UniProtKB-SubCell"/>
</dbReference>
<dbReference type="InterPro" id="IPR018097">
    <property type="entry name" value="EGF_Ca-bd_CS"/>
</dbReference>
<dbReference type="GO" id="GO:0007313">
    <property type="term" value="P:maternal specification of dorsal/ventral axis, oocyte, soma encoded"/>
    <property type="evidence" value="ECO:0007669"/>
    <property type="project" value="EnsemblMetazoa"/>
</dbReference>
<dbReference type="InterPro" id="IPR035914">
    <property type="entry name" value="Sperma_CUB_dom_sf"/>
</dbReference>
<evidence type="ECO:0000256" key="12">
    <source>
        <dbReference type="ARBA" id="ARBA00023180"/>
    </source>
</evidence>
<dbReference type="InParanoid" id="A0A0Q9WSK7"/>
<dbReference type="PANTHER" id="PTHR24251:SF50">
    <property type="entry name" value="ATTRACTIN-LIKE 1A"/>
    <property type="match status" value="1"/>
</dbReference>
<dbReference type="GO" id="GO:0005509">
    <property type="term" value="F:calcium ion binding"/>
    <property type="evidence" value="ECO:0007669"/>
    <property type="project" value="InterPro"/>
</dbReference>
<dbReference type="FunFam" id="2.10.25.10:FF:000260">
    <property type="entry name" value="Notch receptor 4"/>
    <property type="match status" value="1"/>
</dbReference>
<dbReference type="InterPro" id="IPR000152">
    <property type="entry name" value="EGF-type_Asp/Asn_hydroxyl_site"/>
</dbReference>
<dbReference type="FunFam" id="2.10.25.10:FF:000379">
    <property type="entry name" value="Cubilin"/>
    <property type="match status" value="1"/>
</dbReference>
<dbReference type="SUPFAM" id="SSF49854">
    <property type="entry name" value="Spermadhesin, CUB domain"/>
    <property type="match status" value="14"/>
</dbReference>
<dbReference type="PROSITE" id="PS01186">
    <property type="entry name" value="EGF_2"/>
    <property type="match status" value="3"/>
</dbReference>
<dbReference type="Gene3D" id="2.60.120.290">
    <property type="entry name" value="Spermadhesin, CUB domain"/>
    <property type="match status" value="13"/>
</dbReference>
<feature type="domain" description="CUB" evidence="14">
    <location>
        <begin position="722"/>
        <end position="832"/>
    </location>
</feature>
<dbReference type="eggNOG" id="KOG4292">
    <property type="taxonomic scope" value="Eukaryota"/>
</dbReference>
<evidence type="ECO:0000313" key="16">
    <source>
        <dbReference type="EMBL" id="KRF99246.1"/>
    </source>
</evidence>
<protein>
    <recommendedName>
        <fullName evidence="18">Cubilin</fullName>
    </recommendedName>
</protein>
<dbReference type="InterPro" id="IPR000859">
    <property type="entry name" value="CUB_dom"/>
</dbReference>
<feature type="domain" description="CUB" evidence="14">
    <location>
        <begin position="1592"/>
        <end position="1711"/>
    </location>
</feature>
<evidence type="ECO:0000256" key="11">
    <source>
        <dbReference type="ARBA" id="ARBA00023157"/>
    </source>
</evidence>
<comment type="subcellular location">
    <subcellularLocation>
        <location evidence="1">Cell membrane</location>
        <topology evidence="1">Peripheral membrane protein</topology>
    </subcellularLocation>
</comment>
<evidence type="ECO:0000259" key="15">
    <source>
        <dbReference type="PROSITE" id="PS50026"/>
    </source>
</evidence>
<dbReference type="Gene3D" id="2.10.25.10">
    <property type="entry name" value="Laminin"/>
    <property type="match status" value="5"/>
</dbReference>
<dbReference type="FunFam" id="2.60.120.290:FF:000005">
    <property type="entry name" value="Procollagen C-endopeptidase enhancer 1"/>
    <property type="match status" value="1"/>
</dbReference>
<dbReference type="PROSITE" id="PS00010">
    <property type="entry name" value="ASX_HYDROXYL"/>
    <property type="match status" value="1"/>
</dbReference>
<keyword evidence="6" id="KW-0732">Signal</keyword>
<dbReference type="InterPro" id="IPR049883">
    <property type="entry name" value="NOTCH1_EGF-like"/>
</dbReference>
<dbReference type="CDD" id="cd00041">
    <property type="entry name" value="CUB"/>
    <property type="match status" value="11"/>
</dbReference>
<dbReference type="GO" id="GO:0030513">
    <property type="term" value="P:positive regulation of BMP signaling pathway"/>
    <property type="evidence" value="ECO:0007669"/>
    <property type="project" value="EnsemblMetazoa"/>
</dbReference>
<dbReference type="FunFam" id="2.10.25.10:FF:000038">
    <property type="entry name" value="Fibrillin 2"/>
    <property type="match status" value="1"/>
</dbReference>
<evidence type="ECO:0000256" key="7">
    <source>
        <dbReference type="ARBA" id="ARBA00022737"/>
    </source>
</evidence>
<keyword evidence="5" id="KW-0479">Metal-binding</keyword>
<dbReference type="GO" id="GO:0005518">
    <property type="term" value="F:collagen binding"/>
    <property type="evidence" value="ECO:0007669"/>
    <property type="project" value="EnsemblMetazoa"/>
</dbReference>
<feature type="domain" description="CUB" evidence="14">
    <location>
        <begin position="1359"/>
        <end position="1472"/>
    </location>
</feature>
<feature type="domain" description="CUB" evidence="14">
    <location>
        <begin position="1290"/>
        <end position="1358"/>
    </location>
</feature>
<dbReference type="PANTHER" id="PTHR24251">
    <property type="entry name" value="OVOCHYMASE-RELATED"/>
    <property type="match status" value="1"/>
</dbReference>
<feature type="domain" description="CUB" evidence="14">
    <location>
        <begin position="457"/>
        <end position="573"/>
    </location>
</feature>
<feature type="domain" description="CUB" evidence="14">
    <location>
        <begin position="1178"/>
        <end position="1288"/>
    </location>
</feature>
<dbReference type="Pfam" id="PF00431">
    <property type="entry name" value="CUB"/>
    <property type="match status" value="11"/>
</dbReference>
<evidence type="ECO:0000259" key="14">
    <source>
        <dbReference type="PROSITE" id="PS01180"/>
    </source>
</evidence>
<dbReference type="PROSITE" id="PS01180">
    <property type="entry name" value="CUB"/>
    <property type="match status" value="12"/>
</dbReference>
<evidence type="ECO:0000313" key="17">
    <source>
        <dbReference type="Proteomes" id="UP000007798"/>
    </source>
</evidence>
<keyword evidence="17" id="KW-1185">Reference proteome</keyword>
<evidence type="ECO:0000256" key="3">
    <source>
        <dbReference type="ARBA" id="ARBA00022475"/>
    </source>
</evidence>
<dbReference type="Pfam" id="PF07645">
    <property type="entry name" value="EGF_CA"/>
    <property type="match status" value="3"/>
</dbReference>
<dbReference type="SUPFAM" id="SSF57184">
    <property type="entry name" value="Growth factor receptor domain"/>
    <property type="match status" value="1"/>
</dbReference>
<feature type="disulfide bond" evidence="13">
    <location>
        <begin position="50"/>
        <end position="59"/>
    </location>
</feature>
<gene>
    <name evidence="16" type="primary">Dwil\GK24548</name>
    <name evidence="16" type="ORF">Dwil_GK24548</name>
</gene>
<evidence type="ECO:0008006" key="18">
    <source>
        <dbReference type="Google" id="ProtNLM"/>
    </source>
</evidence>
<keyword evidence="10" id="KW-0472">Membrane</keyword>
<keyword evidence="7" id="KW-0677">Repeat</keyword>
<keyword evidence="8" id="KW-0106">Calcium</keyword>
<evidence type="ECO:0000256" key="6">
    <source>
        <dbReference type="ARBA" id="ARBA00022729"/>
    </source>
</evidence>
<evidence type="ECO:0000256" key="10">
    <source>
        <dbReference type="ARBA" id="ARBA00023136"/>
    </source>
</evidence>
<dbReference type="CDD" id="cd00054">
    <property type="entry name" value="EGF_CA"/>
    <property type="match status" value="5"/>
</dbReference>
<feature type="domain" description="CUB" evidence="14">
    <location>
        <begin position="336"/>
        <end position="453"/>
    </location>
</feature>
<dbReference type="GO" id="GO:0007378">
    <property type="term" value="P:amnioserosa formation"/>
    <property type="evidence" value="ECO:0007669"/>
    <property type="project" value="EnsemblMetazoa"/>
</dbReference>
<proteinExistence type="predicted"/>
<dbReference type="SMR" id="A0A0Q9WSK7"/>
<dbReference type="GO" id="GO:0004222">
    <property type="term" value="F:metalloendopeptidase activity"/>
    <property type="evidence" value="ECO:0007669"/>
    <property type="project" value="EnsemblMetazoa"/>
</dbReference>
<evidence type="ECO:0000256" key="4">
    <source>
        <dbReference type="ARBA" id="ARBA00022536"/>
    </source>
</evidence>
<dbReference type="InterPro" id="IPR001881">
    <property type="entry name" value="EGF-like_Ca-bd_dom"/>
</dbReference>
<dbReference type="EMBL" id="CH964168">
    <property type="protein sequence ID" value="KRF99246.1"/>
    <property type="molecule type" value="Genomic_DNA"/>
</dbReference>
<sequence>MQLKWGCDRARGPTCEDDVNECFDLAGTDLAACQNNAQCINTPGSYRCVCRNGFTGTHCRLRHNACLAEQSKELCGDHGTCIHSNANADGFVCICDQGWTWANTNATVPNSNPCTKDVDECRPDINPCHRDCINLPGSYRCGPCPPGYTGDGKNCRDINECAPGEGSGEENGGCSLQPRVACINTEGSYRCGRCPPGWNGDGRTCKAADSNTCNGEQICHTQATCEMISQTMVCSCREGFYGHGYGPNGCTEDSDRQPCQEHLCQNNGTCVLNGGRGTSCICQPGYTGALCNQSDACHPNPCRNKGTCRLILPNDFTCNCPHGYTDKKCSSLRFYCGSTVRAARGTLRFPPNNEESTYQPDERCPFIIRTTPGSVLNVTFNQFDLQNSTNCKSDFLQLHDGGSLAARRIGTYCGSTLPEGNGTIIATHGQIFFWFLSDKRIEGRGFNLTWSSQPLSCGGEITIPTITQNQSGIIRSPGYPGKAPPRADCRWLITAPFGTRLVLRFFDITLGGNRNTNCSQDSLIIHDADRQIFVACNSIQPSPLYSSSNKLRLDFHTDAHYSDSSFQLHYEAVPGVPGCGGIYTEPTDDSVEMDGFHMNWQFVESGCGGKLNSPEGSIHSPHSGLETSGAVACDWQIVVAQGSTITIRLQSSDLGVCGGQLIIYDGPTTQNRPMRLKCTREFSKPNIDITIRSSTNRVLVRYDVSNDEPDGISFTLDYVTNCKVRLEQMFGAIETPNFPENYPENSNCEWDLRAGDGNNHIQLAFSHLKLDCVYDFTMLQDMQNDQILGQRRLCNHDKQDGPITSEGNRFLLSFSSDFSDSNQGFHAEYKRVGCGEKLQGYGGHLESPNAPYGVDLDCYWQISVPEGKRIRLVINELHIETNEQDCSQDALTVAVPMINGGHNYSSTSVLLRSCQIETSTQTFKSPGNELNVHFRSSKTRARKYFKASYVQLPASCGGLSSSSNGLITSPGFHDQEDGDPININAADLECDWQIQVPNSYGISLQFEYFNLTDSPNCSAAFIELSKLDADDSEHFLERACGDEKLLIRLVHGNKLRVRFIVKANSFGRFALRYERQCGGPLPSGEGYIKSRLDENCRWLLSSPEGSKLSLTILQLECPACGVTNCTNGLTILDDDDEVMLNSFCNTHPVNLIVRANNVAILAKGINFSGRYTNIANTCGGEILSARGTLTTPNYPDSYPENVECVWSIAAHAGNTIELTFSQLDIVKSEHCNEDFLEIRAGLQGQILGLYCDNNMPDSPLYVNSSVWIKFRSMPKNTAKGFMLRWNYARLEDISDCGADYLQIQSSSNLNDWNTELRVCNILDKSPIQRVHGTPNLRLQFVSDASINGTGFVARVRTKCGSNMTGPVGTIASSMLTTNCDWHIEVNAGRKIDITIQYAKINMNNITCPSYGLIYDGLDNAAPLMVNGKFCNRHDFATENYRTSGSHVFIKYVIGKTLVQVPFSNWTLTYREFNECNGEIQLTELANTYNISTPGYPYYPHPHADCTWLVIGPSGETISATFVDRFDLSVRHCEEEFVEIYDGSTQMANRLHKSCIRPKTTIRSTSNLLLIHYQTNLIEPRSGFRLNISLSKCGGVYTRYSDSISSENYPAMGAYPKNTVCTYTIKLAIRMSIQLNITDLHLPFNNQEQDPTRMDSIEIIDLMDMDRVLNVLYGNTTTPLLLPLYTNEVAIRFRSVKNVNNYRGFKLTYERVFEYCSREVNAPSGNLNIPFQQVSFGNRACRWRITVPKGQRVRLELTNLGDIQEVRQNVTSIRRHKCGGVIRMEESIILDFPRENGLDDDDYGEVECAWLLTNSMGYELFGNISLSDSCDREYLVIFSGMLEVARLCRAPANQAIFIDFKYLDLEKSRECHFDELSIYKGSLAIVEQRVARLCGTINTPPTIMVNSNQAIIVVRTDESNSGRGFLANLAIEPTPN</sequence>
<dbReference type="GO" id="GO:0045464">
    <property type="term" value="P:R8 cell fate specification"/>
    <property type="evidence" value="ECO:0007669"/>
    <property type="project" value="EnsemblMetazoa"/>
</dbReference>
<feature type="domain" description="CUB" evidence="14">
    <location>
        <begin position="956"/>
        <end position="1076"/>
    </location>
</feature>
<feature type="domain" description="CUB" evidence="14">
    <location>
        <begin position="834"/>
        <end position="952"/>
    </location>
</feature>
<dbReference type="InterPro" id="IPR000742">
    <property type="entry name" value="EGF"/>
</dbReference>
<feature type="domain" description="CUB" evidence="14">
    <location>
        <begin position="1777"/>
        <end position="1931"/>
    </location>
</feature>
<keyword evidence="4 13" id="KW-0245">EGF-like domain</keyword>
<keyword evidence="12" id="KW-0325">Glycoprotein</keyword>